<evidence type="ECO:0000256" key="5">
    <source>
        <dbReference type="RuleBase" id="RU363107"/>
    </source>
</evidence>
<evidence type="ECO:0000313" key="7">
    <source>
        <dbReference type="EMBL" id="GMI41306.1"/>
    </source>
</evidence>
<keyword evidence="2 5" id="KW-0812">Transmembrane</keyword>
<comment type="subcellular location">
    <subcellularLocation>
        <location evidence="1 5">Membrane</location>
        <topology evidence="1 5">Multi-pass membrane protein</topology>
    </subcellularLocation>
</comment>
<evidence type="ECO:0000256" key="6">
    <source>
        <dbReference type="SAM" id="MobiDB-lite"/>
    </source>
</evidence>
<dbReference type="Pfam" id="PF03208">
    <property type="entry name" value="PRA1"/>
    <property type="match status" value="1"/>
</dbReference>
<dbReference type="EMBL" id="BRYA01000146">
    <property type="protein sequence ID" value="GMI41306.1"/>
    <property type="molecule type" value="Genomic_DNA"/>
</dbReference>
<evidence type="ECO:0000256" key="4">
    <source>
        <dbReference type="ARBA" id="ARBA00023136"/>
    </source>
</evidence>
<sequence>MAPQNSIQPPTTSKDVKHRLLTIIQKLRSRLTLTHLRPLPLFLGLTPNTCLSPTAYVIPSSALALRSNVTSNLGFFLTNYILILLLNALIISLSHPLMLLMCTLVSLLWYLHRITVNLRLPPTLEPHITPFRRTCVLLVVTVYVFLYYCLVPMMATVGVTGFVTMAHATGRNAGDIKSKTGKGGEEDKMDERGMIDV</sequence>
<gene>
    <name evidence="7" type="ORF">TrCOL_g7666</name>
</gene>
<organism evidence="7 8">
    <name type="scientific">Triparma columacea</name>
    <dbReference type="NCBI Taxonomy" id="722753"/>
    <lineage>
        <taxon>Eukaryota</taxon>
        <taxon>Sar</taxon>
        <taxon>Stramenopiles</taxon>
        <taxon>Ochrophyta</taxon>
        <taxon>Bolidophyceae</taxon>
        <taxon>Parmales</taxon>
        <taxon>Triparmaceae</taxon>
        <taxon>Triparma</taxon>
    </lineage>
</organism>
<accession>A0A9W7GDV9</accession>
<feature type="transmembrane region" description="Helical" evidence="5">
    <location>
        <begin position="135"/>
        <end position="155"/>
    </location>
</feature>
<dbReference type="InterPro" id="IPR004895">
    <property type="entry name" value="Prenylated_rab_accept_PRA1"/>
</dbReference>
<name>A0A9W7GDV9_9STRA</name>
<comment type="caution">
    <text evidence="7">The sequence shown here is derived from an EMBL/GenBank/DDBJ whole genome shotgun (WGS) entry which is preliminary data.</text>
</comment>
<evidence type="ECO:0000256" key="3">
    <source>
        <dbReference type="ARBA" id="ARBA00022989"/>
    </source>
</evidence>
<dbReference type="GO" id="GO:0016020">
    <property type="term" value="C:membrane"/>
    <property type="evidence" value="ECO:0007669"/>
    <property type="project" value="UniProtKB-SubCell"/>
</dbReference>
<evidence type="ECO:0000256" key="2">
    <source>
        <dbReference type="ARBA" id="ARBA00022692"/>
    </source>
</evidence>
<feature type="transmembrane region" description="Helical" evidence="5">
    <location>
        <begin position="97"/>
        <end position="114"/>
    </location>
</feature>
<dbReference type="Proteomes" id="UP001165065">
    <property type="component" value="Unassembled WGS sequence"/>
</dbReference>
<evidence type="ECO:0000313" key="8">
    <source>
        <dbReference type="Proteomes" id="UP001165065"/>
    </source>
</evidence>
<reference evidence="8" key="1">
    <citation type="journal article" date="2023" name="Commun. Biol.">
        <title>Genome analysis of Parmales, the sister group of diatoms, reveals the evolutionary specialization of diatoms from phago-mixotrophs to photoautotrophs.</title>
        <authorList>
            <person name="Ban H."/>
            <person name="Sato S."/>
            <person name="Yoshikawa S."/>
            <person name="Yamada K."/>
            <person name="Nakamura Y."/>
            <person name="Ichinomiya M."/>
            <person name="Sato N."/>
            <person name="Blanc-Mathieu R."/>
            <person name="Endo H."/>
            <person name="Kuwata A."/>
            <person name="Ogata H."/>
        </authorList>
    </citation>
    <scope>NUCLEOTIDE SEQUENCE [LARGE SCALE GENOMIC DNA]</scope>
</reference>
<protein>
    <recommendedName>
        <fullName evidence="5">PRA1 family protein</fullName>
    </recommendedName>
</protein>
<comment type="similarity">
    <text evidence="5">Belongs to the PRA1 family.</text>
</comment>
<dbReference type="OrthoDB" id="10558641at2759"/>
<dbReference type="AlphaFoldDB" id="A0A9W7GDV9"/>
<keyword evidence="8" id="KW-1185">Reference proteome</keyword>
<feature type="transmembrane region" description="Helical" evidence="5">
    <location>
        <begin position="73"/>
        <end position="91"/>
    </location>
</feature>
<feature type="region of interest" description="Disordered" evidence="6">
    <location>
        <begin position="176"/>
        <end position="197"/>
    </location>
</feature>
<keyword evidence="4 5" id="KW-0472">Membrane</keyword>
<evidence type="ECO:0000256" key="1">
    <source>
        <dbReference type="ARBA" id="ARBA00004141"/>
    </source>
</evidence>
<keyword evidence="3 5" id="KW-1133">Transmembrane helix</keyword>
<proteinExistence type="inferred from homology"/>